<evidence type="ECO:0000256" key="3">
    <source>
        <dbReference type="ARBA" id="ARBA00022723"/>
    </source>
</evidence>
<evidence type="ECO:0000256" key="6">
    <source>
        <dbReference type="ARBA" id="ARBA00023049"/>
    </source>
</evidence>
<evidence type="ECO:0000256" key="2">
    <source>
        <dbReference type="ARBA" id="ARBA00022670"/>
    </source>
</evidence>
<keyword evidence="7" id="KW-0732">Signal</keyword>
<keyword evidence="2" id="KW-0645">Protease</keyword>
<gene>
    <name evidence="9" type="ORF">MACH16_14450</name>
</gene>
<reference evidence="9 10" key="1">
    <citation type="submission" date="2023-01" db="EMBL/GenBank/DDBJ databases">
        <title>Complete genome sequence of Marinomonas pontica strain 200518_36.</title>
        <authorList>
            <person name="Ueki S."/>
            <person name="Gajardo G."/>
            <person name="Maruyama F."/>
        </authorList>
    </citation>
    <scope>NUCLEOTIDE SEQUENCE [LARGE SCALE GENOMIC DNA]</scope>
    <source>
        <strain evidence="9 10">200518_36</strain>
    </source>
</reference>
<dbReference type="InterPro" id="IPR051156">
    <property type="entry name" value="Mito/Outer_Membr_Metalloprot"/>
</dbReference>
<protein>
    <recommendedName>
        <fullName evidence="8">Peptidase M48 domain-containing protein</fullName>
    </recommendedName>
</protein>
<evidence type="ECO:0000259" key="8">
    <source>
        <dbReference type="Pfam" id="PF01435"/>
    </source>
</evidence>
<evidence type="ECO:0000256" key="4">
    <source>
        <dbReference type="ARBA" id="ARBA00022801"/>
    </source>
</evidence>
<keyword evidence="4" id="KW-0378">Hydrolase</keyword>
<evidence type="ECO:0000256" key="5">
    <source>
        <dbReference type="ARBA" id="ARBA00022833"/>
    </source>
</evidence>
<comment type="cofactor">
    <cofactor evidence="1">
        <name>Zn(2+)</name>
        <dbReference type="ChEBI" id="CHEBI:29105"/>
    </cofactor>
</comment>
<sequence length="468" mass="53590">MRLFRNVTTGFALLTLVFTTTFTNASIPDLEANQDERALSNPSYILGQYWFRKLNGSRALIDFPPAYDYLKDTISRILPQTNLYNTTVEMTLLNSSQSNAFVIPGNHLFIYSDIMEMISEEDMLFGLLAHEIAHLDLRHYERQQQHSGEELQKTLMMLGAGIAVALAGAGSDATSALWLGGIANQAENTLTYSRNQEQEADRQGQEYLHDAGLAPEGMRKLFQAFFKEALGRPKLEFLSTHPSPNSRMSDSFSTDKKNTILSKKEHTDFEFFRASLLAYRAGIEDKPYAYLDQEIRDNDAKNFAKALFSYLIQSPERSVDFLDKLENHNNFTDYLQALSLSATSNNEKGLDIVQKRLNIDPNNIMFSMLYSQLTQSKPIYVRSNFLYERRLVWRANIQYYKSSNNIPMALYYRAMLDFSQGKSKSAQYLIQRAKRDAADSEKNTIIHAEEEFKLITEAEKKEDLEVDK</sequence>
<evidence type="ECO:0000256" key="1">
    <source>
        <dbReference type="ARBA" id="ARBA00001947"/>
    </source>
</evidence>
<evidence type="ECO:0000313" key="10">
    <source>
        <dbReference type="Proteomes" id="UP001307608"/>
    </source>
</evidence>
<dbReference type="PANTHER" id="PTHR22726">
    <property type="entry name" value="METALLOENDOPEPTIDASE OMA1"/>
    <property type="match status" value="1"/>
</dbReference>
<dbReference type="EMBL" id="AP027271">
    <property type="protein sequence ID" value="BDX02697.1"/>
    <property type="molecule type" value="Genomic_DNA"/>
</dbReference>
<keyword evidence="6" id="KW-0482">Metalloprotease</keyword>
<evidence type="ECO:0000256" key="7">
    <source>
        <dbReference type="SAM" id="SignalP"/>
    </source>
</evidence>
<dbReference type="Proteomes" id="UP001307608">
    <property type="component" value="Chromosome"/>
</dbReference>
<dbReference type="Pfam" id="PF01435">
    <property type="entry name" value="Peptidase_M48"/>
    <property type="match status" value="1"/>
</dbReference>
<evidence type="ECO:0000313" key="9">
    <source>
        <dbReference type="EMBL" id="BDX02697.1"/>
    </source>
</evidence>
<feature type="chain" id="PRO_5045119040" description="Peptidase M48 domain-containing protein" evidence="7">
    <location>
        <begin position="26"/>
        <end position="468"/>
    </location>
</feature>
<name>A0ABM8FF75_9GAMM</name>
<keyword evidence="3" id="KW-0479">Metal-binding</keyword>
<proteinExistence type="predicted"/>
<dbReference type="InterPro" id="IPR001915">
    <property type="entry name" value="Peptidase_M48"/>
</dbReference>
<feature type="signal peptide" evidence="7">
    <location>
        <begin position="1"/>
        <end position="25"/>
    </location>
</feature>
<organism evidence="9 10">
    <name type="scientific">Marinomonas pontica</name>
    <dbReference type="NCBI Taxonomy" id="264739"/>
    <lineage>
        <taxon>Bacteria</taxon>
        <taxon>Pseudomonadati</taxon>
        <taxon>Pseudomonadota</taxon>
        <taxon>Gammaproteobacteria</taxon>
        <taxon>Oceanospirillales</taxon>
        <taxon>Oceanospirillaceae</taxon>
        <taxon>Marinomonas</taxon>
    </lineage>
</organism>
<feature type="domain" description="Peptidase M48" evidence="8">
    <location>
        <begin position="69"/>
        <end position="249"/>
    </location>
</feature>
<dbReference type="PANTHER" id="PTHR22726:SF1">
    <property type="entry name" value="METALLOENDOPEPTIDASE OMA1, MITOCHONDRIAL"/>
    <property type="match status" value="1"/>
</dbReference>
<keyword evidence="5" id="KW-0862">Zinc</keyword>
<accession>A0ABM8FF75</accession>
<dbReference type="Gene3D" id="3.30.2010.10">
    <property type="entry name" value="Metalloproteases ('zincins'), catalytic domain"/>
    <property type="match status" value="1"/>
</dbReference>
<keyword evidence="10" id="KW-1185">Reference proteome</keyword>